<organism evidence="1 2">
    <name type="scientific">Bradyrhizobium erythrophlei</name>
    <dbReference type="NCBI Taxonomy" id="1437360"/>
    <lineage>
        <taxon>Bacteria</taxon>
        <taxon>Pseudomonadati</taxon>
        <taxon>Pseudomonadota</taxon>
        <taxon>Alphaproteobacteria</taxon>
        <taxon>Hyphomicrobiales</taxon>
        <taxon>Nitrobacteraceae</taxon>
        <taxon>Bradyrhizobium</taxon>
    </lineage>
</organism>
<protein>
    <submittedName>
        <fullName evidence="1">Uncharacterized protein</fullName>
    </submittedName>
</protein>
<name>A0A1M5NDZ9_9BRAD</name>
<dbReference type="Proteomes" id="UP000189796">
    <property type="component" value="Chromosome I"/>
</dbReference>
<proteinExistence type="predicted"/>
<reference evidence="1 2" key="1">
    <citation type="submission" date="2016-11" db="EMBL/GenBank/DDBJ databases">
        <authorList>
            <person name="Jaros S."/>
            <person name="Januszkiewicz K."/>
            <person name="Wedrychowicz H."/>
        </authorList>
    </citation>
    <scope>NUCLEOTIDE SEQUENCE [LARGE SCALE GENOMIC DNA]</scope>
    <source>
        <strain evidence="1 2">GAS138</strain>
    </source>
</reference>
<gene>
    <name evidence="1" type="ORF">SAMN05443248_2956</name>
</gene>
<evidence type="ECO:0000313" key="2">
    <source>
        <dbReference type="Proteomes" id="UP000189796"/>
    </source>
</evidence>
<sequence>MGAGMNFCKRGHALTPENSRQEKSKECRGGFRIRCKTCIRLNYRRRYRDDEDFRKRALAYSRWFSRGHPEGKQWSEIKAQYAGDPA</sequence>
<accession>A0A1M5NDZ9</accession>
<evidence type="ECO:0000313" key="1">
    <source>
        <dbReference type="EMBL" id="SHG87741.1"/>
    </source>
</evidence>
<dbReference type="EMBL" id="LT670817">
    <property type="protein sequence ID" value="SHG87741.1"/>
    <property type="molecule type" value="Genomic_DNA"/>
</dbReference>
<dbReference type="AlphaFoldDB" id="A0A1M5NDZ9"/>